<dbReference type="EMBL" id="JADNRY010000284">
    <property type="protein sequence ID" value="KAF9059685.1"/>
    <property type="molecule type" value="Genomic_DNA"/>
</dbReference>
<accession>A0A9P5TXP7</accession>
<dbReference type="OrthoDB" id="3071161at2759"/>
<comment type="caution">
    <text evidence="1">The sequence shown here is derived from an EMBL/GenBank/DDBJ whole genome shotgun (WGS) entry which is preliminary data.</text>
</comment>
<dbReference type="Proteomes" id="UP000772434">
    <property type="component" value="Unassembled WGS sequence"/>
</dbReference>
<keyword evidence="2" id="KW-1185">Reference proteome</keyword>
<proteinExistence type="predicted"/>
<name>A0A9P5TXP7_9AGAR</name>
<dbReference type="AlphaFoldDB" id="A0A9P5TXP7"/>
<protein>
    <submittedName>
        <fullName evidence="1">Uncharacterized protein</fullName>
    </submittedName>
</protein>
<gene>
    <name evidence="1" type="ORF">BDP27DRAFT_1430985</name>
</gene>
<evidence type="ECO:0000313" key="1">
    <source>
        <dbReference type="EMBL" id="KAF9059685.1"/>
    </source>
</evidence>
<organism evidence="1 2">
    <name type="scientific">Rhodocollybia butyracea</name>
    <dbReference type="NCBI Taxonomy" id="206335"/>
    <lineage>
        <taxon>Eukaryota</taxon>
        <taxon>Fungi</taxon>
        <taxon>Dikarya</taxon>
        <taxon>Basidiomycota</taxon>
        <taxon>Agaricomycotina</taxon>
        <taxon>Agaricomycetes</taxon>
        <taxon>Agaricomycetidae</taxon>
        <taxon>Agaricales</taxon>
        <taxon>Marasmiineae</taxon>
        <taxon>Omphalotaceae</taxon>
        <taxon>Rhodocollybia</taxon>
    </lineage>
</organism>
<reference evidence="1" key="1">
    <citation type="submission" date="2020-11" db="EMBL/GenBank/DDBJ databases">
        <authorList>
            <consortium name="DOE Joint Genome Institute"/>
            <person name="Ahrendt S."/>
            <person name="Riley R."/>
            <person name="Andreopoulos W."/>
            <person name="Labutti K."/>
            <person name="Pangilinan J."/>
            <person name="Ruiz-Duenas F.J."/>
            <person name="Barrasa J.M."/>
            <person name="Sanchez-Garcia M."/>
            <person name="Camarero S."/>
            <person name="Miyauchi S."/>
            <person name="Serrano A."/>
            <person name="Linde D."/>
            <person name="Babiker R."/>
            <person name="Drula E."/>
            <person name="Ayuso-Fernandez I."/>
            <person name="Pacheco R."/>
            <person name="Padilla G."/>
            <person name="Ferreira P."/>
            <person name="Barriuso J."/>
            <person name="Kellner H."/>
            <person name="Castanera R."/>
            <person name="Alfaro M."/>
            <person name="Ramirez L."/>
            <person name="Pisabarro A.G."/>
            <person name="Kuo A."/>
            <person name="Tritt A."/>
            <person name="Lipzen A."/>
            <person name="He G."/>
            <person name="Yan M."/>
            <person name="Ng V."/>
            <person name="Cullen D."/>
            <person name="Martin F."/>
            <person name="Rosso M.-N."/>
            <person name="Henrissat B."/>
            <person name="Hibbett D."/>
            <person name="Martinez A.T."/>
            <person name="Grigoriev I.V."/>
        </authorList>
    </citation>
    <scope>NUCLEOTIDE SEQUENCE</scope>
    <source>
        <strain evidence="1">AH 40177</strain>
    </source>
</reference>
<evidence type="ECO:0000313" key="2">
    <source>
        <dbReference type="Proteomes" id="UP000772434"/>
    </source>
</evidence>
<sequence length="497" mass="55194">MAPERTSPSRNHNSRPLTLSLYARSCTGPSLIRRAPTEYDPDAHIHDQLSAFDPEALACTLYAAQARQLNDAKLLGTFSSDAGEYVEYKEPGLGIQRFILANQHDRLPAAYCHHIVNKYRDKEWCRFSVVLRKHGDPNQLDGVVGYFTPLTHTCVTQPVFRSNDRLLAKQNRLQQELIEEDEVVGQLNPQPNSDHQLDGITLADDEATFLTDQLCYSHSDLYIVSAHSQNFQDELWFIPPNGCSLVPTSLVPLTPPVSNSSAASLRTRYTQVVANARKLTDSYLVSTIRQAAEAGDYDEKPYLHPAFNLSENSDIPSCLLPFTEGGAISLAFARTGYRNTPVGRLIACLNGVVGIDIEQFAELRKRAQKCSLCLCYFSWEGYQRHIGEDSACHNTPSLKPVVDLGNVFEALPAAPPVDDGPIQACFGVLHNPIGLAWLTWNSPFGVTHDTWVHLITGWRKCPGGCARVRSYAGHVHHIQEDLRCSQVGDEAIAQFLE</sequence>